<dbReference type="InterPro" id="IPR018303">
    <property type="entry name" value="ATPase_P-typ_P_site"/>
</dbReference>
<dbReference type="SUPFAM" id="SSF81653">
    <property type="entry name" value="Calcium ATPase, transduction domain A"/>
    <property type="match status" value="1"/>
</dbReference>
<dbReference type="AlphaFoldDB" id="A0A401G2Q9"/>
<comment type="catalytic activity">
    <reaction evidence="8">
        <text>Zn(2+)(in) + ATP + H2O = Zn(2+)(out) + ADP + phosphate + H(+)</text>
        <dbReference type="Rhea" id="RHEA:20621"/>
        <dbReference type="ChEBI" id="CHEBI:15377"/>
        <dbReference type="ChEBI" id="CHEBI:15378"/>
        <dbReference type="ChEBI" id="CHEBI:29105"/>
        <dbReference type="ChEBI" id="CHEBI:30616"/>
        <dbReference type="ChEBI" id="CHEBI:43474"/>
        <dbReference type="ChEBI" id="CHEBI:456216"/>
        <dbReference type="EC" id="7.2.2.12"/>
    </reaction>
</comment>
<dbReference type="GO" id="GO:0016463">
    <property type="term" value="F:P-type zinc transporter activity"/>
    <property type="evidence" value="ECO:0007669"/>
    <property type="project" value="UniProtKB-EC"/>
</dbReference>
<organism evidence="11 12">
    <name type="scientific">Desulfonema ishimotonii</name>
    <dbReference type="NCBI Taxonomy" id="45657"/>
    <lineage>
        <taxon>Bacteria</taxon>
        <taxon>Pseudomonadati</taxon>
        <taxon>Thermodesulfobacteriota</taxon>
        <taxon>Desulfobacteria</taxon>
        <taxon>Desulfobacterales</taxon>
        <taxon>Desulfococcaceae</taxon>
        <taxon>Desulfonema</taxon>
    </lineage>
</organism>
<keyword evidence="3 9" id="KW-0812">Transmembrane</keyword>
<sequence>MRFNGFRSSQDNIVLRDILEIRHAIPGRIRFRARPIRHNRAAADRAEAKIREIEGVIWTRANLRCGSLAIGYSKDRLAEDALICSLRDHFAPKATVSPEKNGCACSAPGHHGGVRSGLAWFSGMTAVTGAVFVQESLLGLTVAQTLLSPLGIITALAAVPLVIRGLKSIRERRFTLESFLGATIVAAVAAGEAVAALEILWITSGADLLTAWITERSRRAVRDILDVTAKNTYILVEGVEVEVPVDQVEPGDIVAIHTGEKISVDGVIADGEAVVDESPINGRAELAARAEGNTVFAGTFVREGVIHVRAEKVGDRTYLSRILRMVEDSLENKAPIEGAAEDLARKLIRVGFATTFGTLLITGSLWRAFTVMLVMACPCATVLAASTAISAALNAAARRHILIKGGRYLEEVGTADVVCFDKTGTLTTNQPEIRAMFNVDGVTADDLILLACTAEKHNSHPLAHAIRAEAERRDIQPIPHDVCEFFLGRGVRSEARGEEILVGNAKLMRQFDISISPVNAAYEEFYAQGLTSVFVAKDGKILGAIAVANQNRPDVVRIVRRIQQDGTEIAMITGDEKCSAMNLTAQLNISECHYSVMPEEKSDIVRAMKAKGKKVLMVGDGINDALALAEADVGIAMGAGGSEVAIEAADIALVRDELTGVVYVRSLSRETMRIVRQNFWIATGTNLGGVVLGALGVLSPVMAGMIHIVHTAGILANSGRLLFYKAPPLPGISASAEEAGSEPEAMSDSNILYLNNLRKIA</sequence>
<dbReference type="Proteomes" id="UP000288096">
    <property type="component" value="Unassembled WGS sequence"/>
</dbReference>
<keyword evidence="5 9" id="KW-1133">Transmembrane helix</keyword>
<evidence type="ECO:0000256" key="8">
    <source>
        <dbReference type="ARBA" id="ARBA00047308"/>
    </source>
</evidence>
<dbReference type="PRINTS" id="PR00120">
    <property type="entry name" value="HATPASE"/>
</dbReference>
<dbReference type="InterPro" id="IPR036412">
    <property type="entry name" value="HAD-like_sf"/>
</dbReference>
<dbReference type="InterPro" id="IPR044492">
    <property type="entry name" value="P_typ_ATPase_HD_dom"/>
</dbReference>
<dbReference type="InterPro" id="IPR008250">
    <property type="entry name" value="ATPase_P-typ_transduc_dom_A_sf"/>
</dbReference>
<keyword evidence="4" id="KW-1278">Translocase</keyword>
<dbReference type="PROSITE" id="PS00154">
    <property type="entry name" value="ATPASE_E1_E2"/>
    <property type="match status" value="1"/>
</dbReference>
<dbReference type="PANTHER" id="PTHR48085:SF5">
    <property type="entry name" value="CADMIUM_ZINC-TRANSPORTING ATPASE HMA4-RELATED"/>
    <property type="match status" value="1"/>
</dbReference>
<dbReference type="GO" id="GO:0046872">
    <property type="term" value="F:metal ion binding"/>
    <property type="evidence" value="ECO:0007669"/>
    <property type="project" value="UniProtKB-KW"/>
</dbReference>
<feature type="transmembrane region" description="Helical" evidence="9">
    <location>
        <begin position="347"/>
        <end position="366"/>
    </location>
</feature>
<evidence type="ECO:0000313" key="12">
    <source>
        <dbReference type="Proteomes" id="UP000288096"/>
    </source>
</evidence>
<dbReference type="InterPro" id="IPR023214">
    <property type="entry name" value="HAD_sf"/>
</dbReference>
<evidence type="ECO:0000256" key="9">
    <source>
        <dbReference type="RuleBase" id="RU362081"/>
    </source>
</evidence>
<dbReference type="InterPro" id="IPR023299">
    <property type="entry name" value="ATPase_P-typ_cyto_dom_N"/>
</dbReference>
<feature type="transmembrane region" description="Helical" evidence="9">
    <location>
        <begin position="146"/>
        <end position="163"/>
    </location>
</feature>
<evidence type="ECO:0000256" key="1">
    <source>
        <dbReference type="ARBA" id="ARBA00004370"/>
    </source>
</evidence>
<dbReference type="EMBL" id="BEXT01000001">
    <property type="protein sequence ID" value="GBC63520.1"/>
    <property type="molecule type" value="Genomic_DNA"/>
</dbReference>
<dbReference type="EC" id="7.2.2.12" evidence="7"/>
<dbReference type="SFLD" id="SFLDG00002">
    <property type="entry name" value="C1.7:_P-type_atpase_like"/>
    <property type="match status" value="1"/>
</dbReference>
<dbReference type="NCBIfam" id="TIGR01525">
    <property type="entry name" value="ATPase-IB_hvy"/>
    <property type="match status" value="1"/>
</dbReference>
<evidence type="ECO:0000256" key="5">
    <source>
        <dbReference type="ARBA" id="ARBA00022989"/>
    </source>
</evidence>
<comment type="caution">
    <text evidence="11">The sequence shown here is derived from an EMBL/GenBank/DDBJ whole genome shotgun (WGS) entry which is preliminary data.</text>
</comment>
<proteinExistence type="inferred from homology"/>
<feature type="transmembrane region" description="Helical" evidence="9">
    <location>
        <begin position="372"/>
        <end position="397"/>
    </location>
</feature>
<dbReference type="Gene3D" id="2.70.150.10">
    <property type="entry name" value="Calcium-transporting ATPase, cytoplasmic transduction domain A"/>
    <property type="match status" value="1"/>
</dbReference>
<keyword evidence="9" id="KW-0479">Metal-binding</keyword>
<evidence type="ECO:0000256" key="2">
    <source>
        <dbReference type="ARBA" id="ARBA00006024"/>
    </source>
</evidence>
<evidence type="ECO:0000256" key="7">
    <source>
        <dbReference type="ARBA" id="ARBA00039097"/>
    </source>
</evidence>
<name>A0A401G2Q9_9BACT</name>
<reference evidence="12" key="2">
    <citation type="submission" date="2019-01" db="EMBL/GenBank/DDBJ databases">
        <title>Genome sequence of Desulfonema ishimotonii strain Tokyo 01.</title>
        <authorList>
            <person name="Fukui M."/>
        </authorList>
    </citation>
    <scope>NUCLEOTIDE SEQUENCE [LARGE SCALE GENOMIC DNA]</scope>
    <source>
        <strain evidence="12">Tokyo 01</strain>
    </source>
</reference>
<evidence type="ECO:0000313" key="11">
    <source>
        <dbReference type="EMBL" id="GBC63520.1"/>
    </source>
</evidence>
<dbReference type="OrthoDB" id="9763278at2"/>
<dbReference type="PANTHER" id="PTHR48085">
    <property type="entry name" value="CADMIUM/ZINC-TRANSPORTING ATPASE HMA2-RELATED"/>
    <property type="match status" value="1"/>
</dbReference>
<keyword evidence="9" id="KW-0547">Nucleotide-binding</keyword>
<dbReference type="InterPro" id="IPR051014">
    <property type="entry name" value="Cation_Transport_ATPase_IB"/>
</dbReference>
<dbReference type="Gene3D" id="3.40.50.1000">
    <property type="entry name" value="HAD superfamily/HAD-like"/>
    <property type="match status" value="1"/>
</dbReference>
<protein>
    <recommendedName>
        <fullName evidence="7">P-type Zn(2+) transporter</fullName>
        <ecNumber evidence="7">7.2.2.12</ecNumber>
    </recommendedName>
</protein>
<reference evidence="12" key="1">
    <citation type="submission" date="2017-11" db="EMBL/GenBank/DDBJ databases">
        <authorList>
            <person name="Watanabe M."/>
            <person name="Kojima H."/>
        </authorList>
    </citation>
    <scope>NUCLEOTIDE SEQUENCE [LARGE SCALE GENOMIC DNA]</scope>
    <source>
        <strain evidence="12">Tokyo 01</strain>
    </source>
</reference>
<dbReference type="Pfam" id="PF19991">
    <property type="entry name" value="HMA_2"/>
    <property type="match status" value="1"/>
</dbReference>
<evidence type="ECO:0000256" key="4">
    <source>
        <dbReference type="ARBA" id="ARBA00022967"/>
    </source>
</evidence>
<dbReference type="Gene3D" id="3.40.1110.10">
    <property type="entry name" value="Calcium-transporting ATPase, cytoplasmic domain N"/>
    <property type="match status" value="1"/>
</dbReference>
<dbReference type="InterPro" id="IPR001757">
    <property type="entry name" value="P_typ_ATPase"/>
</dbReference>
<dbReference type="InterPro" id="IPR059000">
    <property type="entry name" value="ATPase_P-type_domA"/>
</dbReference>
<evidence type="ECO:0000259" key="10">
    <source>
        <dbReference type="Pfam" id="PF00122"/>
    </source>
</evidence>
<dbReference type="Pfam" id="PF00702">
    <property type="entry name" value="Hydrolase"/>
    <property type="match status" value="1"/>
</dbReference>
<dbReference type="PRINTS" id="PR00119">
    <property type="entry name" value="CATATPASE"/>
</dbReference>
<evidence type="ECO:0000256" key="6">
    <source>
        <dbReference type="ARBA" id="ARBA00023136"/>
    </source>
</evidence>
<dbReference type="GO" id="GO:0016887">
    <property type="term" value="F:ATP hydrolysis activity"/>
    <property type="evidence" value="ECO:0007669"/>
    <property type="project" value="InterPro"/>
</dbReference>
<evidence type="ECO:0000256" key="3">
    <source>
        <dbReference type="ARBA" id="ARBA00022692"/>
    </source>
</evidence>
<feature type="transmembrane region" description="Helical" evidence="9">
    <location>
        <begin position="679"/>
        <end position="698"/>
    </location>
</feature>
<dbReference type="NCBIfam" id="TIGR01494">
    <property type="entry name" value="ATPase_P-type"/>
    <property type="match status" value="1"/>
</dbReference>
<comment type="similarity">
    <text evidence="2 9">Belongs to the cation transport ATPase (P-type) (TC 3.A.3) family. Type IB subfamily.</text>
</comment>
<dbReference type="GO" id="GO:0005886">
    <property type="term" value="C:plasma membrane"/>
    <property type="evidence" value="ECO:0007669"/>
    <property type="project" value="UniProtKB-SubCell"/>
</dbReference>
<comment type="subcellular location">
    <subcellularLocation>
        <location evidence="9">Cell membrane</location>
    </subcellularLocation>
    <subcellularLocation>
        <location evidence="1">Membrane</location>
    </subcellularLocation>
</comment>
<dbReference type="SFLD" id="SFLDF00027">
    <property type="entry name" value="p-type_atpase"/>
    <property type="match status" value="1"/>
</dbReference>
<keyword evidence="12" id="KW-1185">Reference proteome</keyword>
<gene>
    <name evidence="11" type="ORF">DENIS_4514</name>
</gene>
<dbReference type="InterPro" id="IPR027256">
    <property type="entry name" value="P-typ_ATPase_IB"/>
</dbReference>
<keyword evidence="9" id="KW-1003">Cell membrane</keyword>
<keyword evidence="6 9" id="KW-0472">Membrane</keyword>
<dbReference type="GO" id="GO:0005524">
    <property type="term" value="F:ATP binding"/>
    <property type="evidence" value="ECO:0007669"/>
    <property type="project" value="UniProtKB-UniRule"/>
</dbReference>
<feature type="domain" description="P-type ATPase A" evidence="10">
    <location>
        <begin position="229"/>
        <end position="327"/>
    </location>
</feature>
<keyword evidence="9" id="KW-0067">ATP-binding</keyword>
<dbReference type="SUPFAM" id="SSF56784">
    <property type="entry name" value="HAD-like"/>
    <property type="match status" value="1"/>
</dbReference>
<dbReference type="Pfam" id="PF00122">
    <property type="entry name" value="E1-E2_ATPase"/>
    <property type="match status" value="1"/>
</dbReference>
<dbReference type="SFLD" id="SFLDS00003">
    <property type="entry name" value="Haloacid_Dehalogenase"/>
    <property type="match status" value="1"/>
</dbReference>
<accession>A0A401G2Q9</accession>